<keyword evidence="1" id="KW-0145">Chemotaxis</keyword>
<gene>
    <name evidence="3" type="ORF">SAMN02745702_01925</name>
</gene>
<accession>A0A1T4WBP0</accession>
<evidence type="ECO:0000313" key="4">
    <source>
        <dbReference type="Proteomes" id="UP000189733"/>
    </source>
</evidence>
<dbReference type="CDD" id="cd17906">
    <property type="entry name" value="CheX"/>
    <property type="match status" value="1"/>
</dbReference>
<proteinExistence type="predicted"/>
<dbReference type="RefSeq" id="WP_078685216.1">
    <property type="nucleotide sequence ID" value="NZ_FUYA01000006.1"/>
</dbReference>
<dbReference type="Proteomes" id="UP000189733">
    <property type="component" value="Unassembled WGS sequence"/>
</dbReference>
<dbReference type="InterPro" id="IPR028051">
    <property type="entry name" value="CheX-like_dom"/>
</dbReference>
<feature type="domain" description="Chemotaxis phosphatase CheX-like" evidence="2">
    <location>
        <begin position="45"/>
        <end position="131"/>
    </location>
</feature>
<dbReference type="OrthoDB" id="9790435at2"/>
<reference evidence="3 4" key="1">
    <citation type="submission" date="2017-02" db="EMBL/GenBank/DDBJ databases">
        <authorList>
            <person name="Peterson S.W."/>
        </authorList>
    </citation>
    <scope>NUCLEOTIDE SEQUENCE [LARGE SCALE GENOMIC DNA]</scope>
    <source>
        <strain evidence="3 4">DSM 18034</strain>
    </source>
</reference>
<evidence type="ECO:0000256" key="1">
    <source>
        <dbReference type="ARBA" id="ARBA00022500"/>
    </source>
</evidence>
<protein>
    <submittedName>
        <fullName evidence="3">Chemotaxis protein CheX</fullName>
    </submittedName>
</protein>
<evidence type="ECO:0000313" key="3">
    <source>
        <dbReference type="EMBL" id="SKA74345.1"/>
    </source>
</evidence>
<dbReference type="EMBL" id="FUYA01000006">
    <property type="protein sequence ID" value="SKA74345.1"/>
    <property type="molecule type" value="Genomic_DNA"/>
</dbReference>
<dbReference type="Pfam" id="PF13690">
    <property type="entry name" value="CheX"/>
    <property type="match status" value="1"/>
</dbReference>
<dbReference type="PANTHER" id="PTHR39452:SF1">
    <property type="entry name" value="CHEY-P PHOSPHATASE CHEX"/>
    <property type="match status" value="1"/>
</dbReference>
<dbReference type="PANTHER" id="PTHR39452">
    <property type="entry name" value="CHEY-P PHOSPHATASE CHEX"/>
    <property type="match status" value="1"/>
</dbReference>
<dbReference type="STRING" id="1121442.SAMN02745702_01925"/>
<keyword evidence="4" id="KW-1185">Reference proteome</keyword>
<dbReference type="AlphaFoldDB" id="A0A1T4WBP0"/>
<dbReference type="InterPro" id="IPR038756">
    <property type="entry name" value="CheX-like"/>
</dbReference>
<sequence>MQRIDVNVVNPFLRGVIDVLGTMARVQARPGKPFLKENAAARGSITGLIALSGPRPGTIAVTFAERAALEITSRLLNEEISSINDDVCDAVGELTNMISGQARQGLAQAGSSYKAGIPKIIHGPNHSVPHCDPDSPVLGLVFTTMFGEITVEVCFGEREETCISNPSA</sequence>
<evidence type="ECO:0000259" key="2">
    <source>
        <dbReference type="Pfam" id="PF13690"/>
    </source>
</evidence>
<dbReference type="Gene3D" id="3.40.1550.10">
    <property type="entry name" value="CheC-like"/>
    <property type="match status" value="1"/>
</dbReference>
<dbReference type="GO" id="GO:0006935">
    <property type="term" value="P:chemotaxis"/>
    <property type="evidence" value="ECO:0007669"/>
    <property type="project" value="UniProtKB-KW"/>
</dbReference>
<name>A0A1T4WBP0_9BACT</name>
<dbReference type="InterPro" id="IPR028976">
    <property type="entry name" value="CheC-like_sf"/>
</dbReference>
<dbReference type="SUPFAM" id="SSF103039">
    <property type="entry name" value="CheC-like"/>
    <property type="match status" value="1"/>
</dbReference>
<organism evidence="3 4">
    <name type="scientific">Desulfobaculum bizertense DSM 18034</name>
    <dbReference type="NCBI Taxonomy" id="1121442"/>
    <lineage>
        <taxon>Bacteria</taxon>
        <taxon>Pseudomonadati</taxon>
        <taxon>Thermodesulfobacteriota</taxon>
        <taxon>Desulfovibrionia</taxon>
        <taxon>Desulfovibrionales</taxon>
        <taxon>Desulfovibrionaceae</taxon>
        <taxon>Desulfobaculum</taxon>
    </lineage>
</organism>